<dbReference type="Pfam" id="PF02037">
    <property type="entry name" value="SAP"/>
    <property type="match status" value="1"/>
</dbReference>
<feature type="region of interest" description="Disordered" evidence="1">
    <location>
        <begin position="10"/>
        <end position="29"/>
    </location>
</feature>
<protein>
    <submittedName>
        <fullName evidence="3">Trafficking protein particle complex 8</fullName>
    </submittedName>
</protein>
<evidence type="ECO:0000259" key="2">
    <source>
        <dbReference type="PROSITE" id="PS50800"/>
    </source>
</evidence>
<dbReference type="InterPro" id="IPR036361">
    <property type="entry name" value="SAP_dom_sf"/>
</dbReference>
<dbReference type="SMART" id="SM00513">
    <property type="entry name" value="SAP"/>
    <property type="match status" value="1"/>
</dbReference>
<evidence type="ECO:0000256" key="1">
    <source>
        <dbReference type="SAM" id="MobiDB-lite"/>
    </source>
</evidence>
<dbReference type="PROSITE" id="PS50800">
    <property type="entry name" value="SAP"/>
    <property type="match status" value="1"/>
</dbReference>
<name>A0A0M0JYV1_9EUKA</name>
<comment type="caution">
    <text evidence="3">The sequence shown here is derived from an EMBL/GenBank/DDBJ whole genome shotgun (WGS) entry which is preliminary data.</text>
</comment>
<evidence type="ECO:0000313" key="4">
    <source>
        <dbReference type="Proteomes" id="UP000037460"/>
    </source>
</evidence>
<gene>
    <name evidence="3" type="ORF">Ctob_010734</name>
</gene>
<evidence type="ECO:0000313" key="3">
    <source>
        <dbReference type="EMBL" id="KOO31831.1"/>
    </source>
</evidence>
<accession>A0A0M0JYV1</accession>
<dbReference type="SUPFAM" id="SSF68906">
    <property type="entry name" value="SAP domain"/>
    <property type="match status" value="1"/>
</dbReference>
<feature type="domain" description="SAP" evidence="2">
    <location>
        <begin position="353"/>
        <end position="387"/>
    </location>
</feature>
<sequence length="863" mass="92901">MTLRSLFGLRSSKKEGGRDPGASASSSSPAEALAQKILAELAGLDHRAVGLHARRKHGAQLAKLLNDVHGEQETRMVLAVLAKANLAFRLLAVLDENDEDHFEPDDDRSDEGNDADMVLCKSMLSCLASYAYLGGALQIQAAGGVMHLLRFMSHDDATARAYACAAMQNATVFLELLDVKSLGSDELNELTRLCEHKDASIAEPARLVRANLEHDRRFQEGAVDVQKVAAELEELGEKERASPAPVRAKPGGRWWEEAQTLQALVLHAPATPATPELEEVEVVLRLGASGYGLVLQSAAHVKTRSIRRAATLQKAASALIKFLAQKKAAEAAAAAAPAPAPEPAVVPVDRSEVAEMKLGALREALAQRGLSTDGKKKELQERLLEALEATPAAPPPSKDGAAVLGAGAPRAGVAVGAGAVAARVIQQKGSAAATTPAPEPSAPAVVPVDRSEVAEMKAAQRLVDRAWERMLVLKLRLNLADGETVELTGRQVVGLHTAAEASAEKQIAIVHAGVRVLLTAHALGVLKQRLEAKSLAAVDPALISAPDAVLAARLSRREDGRTRPTEADPQSRAAAVEAEAAEAVECTFVFLDAARLRSAELKALPSYREIMLNHPDWHVERTLSIDDASAEPSALRSILAVSHRREMDEVPDPTGAKLAAIQRHLERHPEIELVWYDHSCLPSDHTIQDYESLVAPKLPENQRLELRRMRDAMRECACLPFLCASCLLLVDGGYCARFWTQLEAWLSLQRATSAGFVDERTRARCTIELLPNEPEFLRTLLAEVLAAKTATQACEMLRSPRVPVGHAEDKHAQLAKLERLDAWLRGTVRRRVPALVPSVVGDAHAFSAEEADEGEAGQALQIV</sequence>
<keyword evidence="4" id="KW-1185">Reference proteome</keyword>
<reference evidence="4" key="1">
    <citation type="journal article" date="2015" name="PLoS Genet.">
        <title>Genome Sequence and Transcriptome Analyses of Chrysochromulina tobin: Metabolic Tools for Enhanced Algal Fitness in the Prominent Order Prymnesiales (Haptophyceae).</title>
        <authorList>
            <person name="Hovde B.T."/>
            <person name="Deodato C.R."/>
            <person name="Hunsperger H.M."/>
            <person name="Ryken S.A."/>
            <person name="Yost W."/>
            <person name="Jha R.K."/>
            <person name="Patterson J."/>
            <person name="Monnat R.J. Jr."/>
            <person name="Barlow S.B."/>
            <person name="Starkenburg S.R."/>
            <person name="Cattolico R.A."/>
        </authorList>
    </citation>
    <scope>NUCLEOTIDE SEQUENCE</scope>
    <source>
        <strain evidence="4">CCMP291</strain>
    </source>
</reference>
<dbReference type="OrthoDB" id="4485930at2759"/>
<organism evidence="3 4">
    <name type="scientific">Chrysochromulina tobinii</name>
    <dbReference type="NCBI Taxonomy" id="1460289"/>
    <lineage>
        <taxon>Eukaryota</taxon>
        <taxon>Haptista</taxon>
        <taxon>Haptophyta</taxon>
        <taxon>Prymnesiophyceae</taxon>
        <taxon>Prymnesiales</taxon>
        <taxon>Chrysochromulinaceae</taxon>
        <taxon>Chrysochromulina</taxon>
    </lineage>
</organism>
<dbReference type="EMBL" id="JWZX01001922">
    <property type="protein sequence ID" value="KOO31831.1"/>
    <property type="molecule type" value="Genomic_DNA"/>
</dbReference>
<dbReference type="Gene3D" id="1.10.720.30">
    <property type="entry name" value="SAP domain"/>
    <property type="match status" value="1"/>
</dbReference>
<dbReference type="InterPro" id="IPR003034">
    <property type="entry name" value="SAP_dom"/>
</dbReference>
<dbReference type="Proteomes" id="UP000037460">
    <property type="component" value="Unassembled WGS sequence"/>
</dbReference>
<proteinExistence type="predicted"/>
<dbReference type="AlphaFoldDB" id="A0A0M0JYV1"/>